<dbReference type="FunCoup" id="A0A024GD27">
    <property type="interactions" value="82"/>
</dbReference>
<dbReference type="EMBL" id="CAIX01000065">
    <property type="protein sequence ID" value="CCI44237.1"/>
    <property type="molecule type" value="Genomic_DNA"/>
</dbReference>
<dbReference type="PANTHER" id="PTHR11265">
    <property type="entry name" value="S-ADENOSYL-METHYLTRANSFERASE MRAW"/>
    <property type="match status" value="1"/>
</dbReference>
<dbReference type="AlphaFoldDB" id="A0A024GD27"/>
<dbReference type="PIRSF" id="PIRSF004486">
    <property type="entry name" value="MraW"/>
    <property type="match status" value="1"/>
</dbReference>
<evidence type="ECO:0000256" key="2">
    <source>
        <dbReference type="ARBA" id="ARBA00022603"/>
    </source>
</evidence>
<comment type="caution">
    <text evidence="5">The sequence shown here is derived from an EMBL/GenBank/DDBJ whole genome shotgun (WGS) entry which is preliminary data.</text>
</comment>
<gene>
    <name evidence="5" type="ORF">BN9_050210</name>
</gene>
<dbReference type="SUPFAM" id="SSF81799">
    <property type="entry name" value="Putative methyltransferase TM0872, insert domain"/>
    <property type="match status" value="1"/>
</dbReference>
<evidence type="ECO:0000256" key="4">
    <source>
        <dbReference type="ARBA" id="ARBA00022691"/>
    </source>
</evidence>
<evidence type="ECO:0000313" key="6">
    <source>
        <dbReference type="Proteomes" id="UP000053237"/>
    </source>
</evidence>
<reference evidence="5 6" key="1">
    <citation type="submission" date="2012-05" db="EMBL/GenBank/DDBJ databases">
        <title>Recombination and specialization in a pathogen metapopulation.</title>
        <authorList>
            <person name="Gardiner A."/>
            <person name="Kemen E."/>
            <person name="Schultz-Larsen T."/>
            <person name="MacLean D."/>
            <person name="Van Oosterhout C."/>
            <person name="Jones J.D.G."/>
        </authorList>
    </citation>
    <scope>NUCLEOTIDE SEQUENCE [LARGE SCALE GENOMIC DNA]</scope>
    <source>
        <strain evidence="5 6">Ac Nc2</strain>
    </source>
</reference>
<dbReference type="OrthoDB" id="16290at2759"/>
<dbReference type="InterPro" id="IPR023397">
    <property type="entry name" value="SAM-dep_MeTrfase_MraW_recog"/>
</dbReference>
<keyword evidence="2" id="KW-0489">Methyltransferase</keyword>
<evidence type="ECO:0000256" key="3">
    <source>
        <dbReference type="ARBA" id="ARBA00022679"/>
    </source>
</evidence>
<organism evidence="5 6">
    <name type="scientific">Albugo candida</name>
    <dbReference type="NCBI Taxonomy" id="65357"/>
    <lineage>
        <taxon>Eukaryota</taxon>
        <taxon>Sar</taxon>
        <taxon>Stramenopiles</taxon>
        <taxon>Oomycota</taxon>
        <taxon>Peronosporomycetes</taxon>
        <taxon>Albuginales</taxon>
        <taxon>Albuginaceae</taxon>
        <taxon>Albugo</taxon>
    </lineage>
</organism>
<comment type="similarity">
    <text evidence="1">Belongs to the methyltransferase superfamily. RsmH family.</text>
</comment>
<evidence type="ECO:0000256" key="1">
    <source>
        <dbReference type="ARBA" id="ARBA00010396"/>
    </source>
</evidence>
<sequence>MPVLVKQVTKLLAPGEVKVPRYFVDATAGCAGHAQKILESDPNMQMLCIDRDPAILSIAISNLKKFKGRVKFINGSYAELDKHLSVAGFPCEVSGILVDLGVNSLHYDKPERGFSWLRDGPLDMRFDESDSAISTAADVLETFSEVDLTRIFRKYGELKHAKEYAKAIVRKRETATSEVRAFETTFDLRGVIEEVAAKWKLKRPSSNSLPTSRSNLVRPITACFQALRIQVNNELAHIHEGIPVLTNHLAPGARLATIAFHSLEDRPIKHFFRTLAHEDKNGQVDSLHHDVADSLHGKKFQLICNKAIKPCREEVACNPRSRSARLRCLERVK</sequence>
<accession>A0A024GD27</accession>
<dbReference type="InterPro" id="IPR002903">
    <property type="entry name" value="RsmH"/>
</dbReference>
<dbReference type="STRING" id="65357.A0A024GD27"/>
<dbReference type="Proteomes" id="UP000053237">
    <property type="component" value="Unassembled WGS sequence"/>
</dbReference>
<protein>
    <submittedName>
        <fullName evidence="5">Uncharacterized protein</fullName>
    </submittedName>
</protein>
<proteinExistence type="inferred from homology"/>
<keyword evidence="4" id="KW-0949">S-adenosyl-L-methionine</keyword>
<dbReference type="Pfam" id="PF01795">
    <property type="entry name" value="Methyltransf_5"/>
    <property type="match status" value="1"/>
</dbReference>
<dbReference type="InParanoid" id="A0A024GD27"/>
<dbReference type="NCBIfam" id="TIGR00006">
    <property type="entry name" value="16S rRNA (cytosine(1402)-N(4))-methyltransferase RsmH"/>
    <property type="match status" value="1"/>
</dbReference>
<dbReference type="Gene3D" id="3.40.50.150">
    <property type="entry name" value="Vaccinia Virus protein VP39"/>
    <property type="match status" value="1"/>
</dbReference>
<dbReference type="InterPro" id="IPR029063">
    <property type="entry name" value="SAM-dependent_MTases_sf"/>
</dbReference>
<keyword evidence="3" id="KW-0808">Transferase</keyword>
<keyword evidence="6" id="KW-1185">Reference proteome</keyword>
<dbReference type="GO" id="GO:0070475">
    <property type="term" value="P:rRNA base methylation"/>
    <property type="evidence" value="ECO:0007669"/>
    <property type="project" value="TreeGrafter"/>
</dbReference>
<dbReference type="SUPFAM" id="SSF53335">
    <property type="entry name" value="S-adenosyl-L-methionine-dependent methyltransferases"/>
    <property type="match status" value="1"/>
</dbReference>
<dbReference type="PANTHER" id="PTHR11265:SF0">
    <property type="entry name" value="12S RRNA N4-METHYLCYTIDINE METHYLTRANSFERASE"/>
    <property type="match status" value="1"/>
</dbReference>
<evidence type="ECO:0000313" key="5">
    <source>
        <dbReference type="EMBL" id="CCI44237.1"/>
    </source>
</evidence>
<dbReference type="GO" id="GO:0071424">
    <property type="term" value="F:rRNA (cytosine-N4-)-methyltransferase activity"/>
    <property type="evidence" value="ECO:0007669"/>
    <property type="project" value="TreeGrafter"/>
</dbReference>
<dbReference type="HAMAP" id="MF_01007">
    <property type="entry name" value="16SrRNA_methyltr_H"/>
    <property type="match status" value="1"/>
</dbReference>
<name>A0A024GD27_9STRA</name>
<dbReference type="Gene3D" id="1.10.150.170">
    <property type="entry name" value="Putative methyltransferase TM0872, insert domain"/>
    <property type="match status" value="1"/>
</dbReference>